<organism evidence="2 3">
    <name type="scientific">Clostridium botulinum</name>
    <dbReference type="NCBI Taxonomy" id="1491"/>
    <lineage>
        <taxon>Bacteria</taxon>
        <taxon>Bacillati</taxon>
        <taxon>Bacillota</taxon>
        <taxon>Clostridia</taxon>
        <taxon>Eubacteriales</taxon>
        <taxon>Clostridiaceae</taxon>
        <taxon>Clostridium</taxon>
    </lineage>
</organism>
<evidence type="ECO:0000259" key="1">
    <source>
        <dbReference type="Pfam" id="PF03374"/>
    </source>
</evidence>
<dbReference type="EMBL" id="LGVR01000060">
    <property type="protein sequence ID" value="KOA85067.1"/>
    <property type="molecule type" value="Genomic_DNA"/>
</dbReference>
<dbReference type="RefSeq" id="WP_013720955.1">
    <property type="nucleotide sequence ID" value="NZ_LGVO01000040.1"/>
</dbReference>
<reference evidence="2 3" key="1">
    <citation type="submission" date="2015-07" db="EMBL/GenBank/DDBJ databases">
        <title>Draft genome sequences of 17 French Clostridium botulinum group III.</title>
        <authorList>
            <person name="Woudstra C."/>
            <person name="Le Marechal C."/>
            <person name="Souillard R."/>
            <person name="Bayon-Auboyer M.-H."/>
            <person name="Dessouter D."/>
            <person name="Fach P."/>
        </authorList>
    </citation>
    <scope>NUCLEOTIDE SEQUENCE [LARGE SCALE GENOMIC DNA]</scope>
    <source>
        <strain evidence="2 3">12LNRI-CD</strain>
        <plasmid evidence="2">p1BKT015925</plasmid>
    </source>
</reference>
<keyword evidence="2" id="KW-0614">Plasmid</keyword>
<geneLocation type="plasmid" evidence="2">
    <name>p1BKT015925</name>
</geneLocation>
<protein>
    <recommendedName>
        <fullName evidence="1">Antirepressor protein C-terminal domain-containing protein</fullName>
    </recommendedName>
</protein>
<comment type="caution">
    <text evidence="2">The sequence shown here is derived from an EMBL/GenBank/DDBJ whole genome shotgun (WGS) entry which is preliminary data.</text>
</comment>
<evidence type="ECO:0000313" key="3">
    <source>
        <dbReference type="Proteomes" id="UP000037540"/>
    </source>
</evidence>
<evidence type="ECO:0000313" key="2">
    <source>
        <dbReference type="EMBL" id="KOA85067.1"/>
    </source>
</evidence>
<dbReference type="Pfam" id="PF03374">
    <property type="entry name" value="ANT"/>
    <property type="match status" value="1"/>
</dbReference>
<feature type="domain" description="Antirepressor protein C-terminal" evidence="1">
    <location>
        <begin position="170"/>
        <end position="264"/>
    </location>
</feature>
<sequence>MIKEQQLTEQEELREKLIGKIEVLDKVKELLLLPDTEFATTKQVAEYYQTTEENIRQIKNRFKNELSKDGVETIRGIKKVQEVTKGSLQNVTTVITIYSRRAILRIGMLLRDSEVAKEVRTQLLNIEEKTTNEQKTEEINKEKLLFMNIMFAENEPDRAIAVNELYKYNQRNKVKIDYHDTVLHADKLVTTNDVAKDLGITDRKLYKILRENKILYKQGKIYKPYANYDFLLKENYADYHINEWSQTLKWYEKGRKWIINNMDKWNK</sequence>
<dbReference type="AlphaFoldDB" id="A0A9Q1UXM9"/>
<dbReference type="Proteomes" id="UP000037540">
    <property type="component" value="Unassembled WGS sequence"/>
</dbReference>
<gene>
    <name evidence="2" type="ORF">ADU74_10385</name>
</gene>
<proteinExistence type="predicted"/>
<accession>A0A9Q1UXM9</accession>
<dbReference type="InterPro" id="IPR005039">
    <property type="entry name" value="Ant_C"/>
</dbReference>
<name>A0A9Q1UXM9_CLOBO</name>
<dbReference type="GO" id="GO:0003677">
    <property type="term" value="F:DNA binding"/>
    <property type="evidence" value="ECO:0007669"/>
    <property type="project" value="InterPro"/>
</dbReference>